<dbReference type="GO" id="GO:0015171">
    <property type="term" value="F:amino acid transmembrane transporter activity"/>
    <property type="evidence" value="ECO:0007669"/>
    <property type="project" value="TreeGrafter"/>
</dbReference>
<evidence type="ECO:0000256" key="3">
    <source>
        <dbReference type="ARBA" id="ARBA00022692"/>
    </source>
</evidence>
<evidence type="ECO:0000256" key="6">
    <source>
        <dbReference type="SAM" id="Phobius"/>
    </source>
</evidence>
<keyword evidence="10" id="KW-1185">Reference proteome</keyword>
<sequence length="210" mass="22919">MIHLYSFMMLSIFLIVLPGPDTAIVTKNTILVGKMGGLKTAFGVCCALFLHTAAAALGISAVIMQSALLFSILKYVGAVYLTYLGVKALYGVMKKGEAPGVETDIRGGGQHTACFKQGFLTDFLNPKVAAFFLTFLPQFVAPGSHSFVPFLMMGAAYTAMTAIWFLFYISFIHYISDFMKRPKTKKWIEGITGAVMIGFGIKLALEKVQR</sequence>
<keyword evidence="2" id="KW-1003">Cell membrane</keyword>
<dbReference type="EMBL" id="MQMG01000039">
    <property type="protein sequence ID" value="OKO91378.1"/>
    <property type="molecule type" value="Genomic_DNA"/>
</dbReference>
<protein>
    <submittedName>
        <fullName evidence="8">LysE family translocator</fullName>
    </submittedName>
    <submittedName>
        <fullName evidence="7">Putative threonine efflux protein</fullName>
    </submittedName>
</protein>
<evidence type="ECO:0000256" key="5">
    <source>
        <dbReference type="ARBA" id="ARBA00023136"/>
    </source>
</evidence>
<reference evidence="7 9" key="1">
    <citation type="submission" date="2016-11" db="EMBL/GenBank/DDBJ databases">
        <authorList>
            <person name="Kadnikov V."/>
            <person name="Nazina T."/>
        </authorList>
    </citation>
    <scope>NUCLEOTIDE SEQUENCE [LARGE SCALE GENOMIC DNA]</scope>
    <source>
        <strain evidence="7 9">1017</strain>
    </source>
</reference>
<dbReference type="PIRSF" id="PIRSF006324">
    <property type="entry name" value="LeuE"/>
    <property type="match status" value="1"/>
</dbReference>
<evidence type="ECO:0000256" key="2">
    <source>
        <dbReference type="ARBA" id="ARBA00022475"/>
    </source>
</evidence>
<keyword evidence="5 6" id="KW-0472">Membrane</keyword>
<feature type="transmembrane region" description="Helical" evidence="6">
    <location>
        <begin position="150"/>
        <end position="175"/>
    </location>
</feature>
<evidence type="ECO:0000313" key="9">
    <source>
        <dbReference type="Proteomes" id="UP000186030"/>
    </source>
</evidence>
<dbReference type="PANTHER" id="PTHR30086">
    <property type="entry name" value="ARGININE EXPORTER PROTEIN ARGO"/>
    <property type="match status" value="1"/>
</dbReference>
<name>A0A1Q5STP5_9BACL</name>
<feature type="transmembrane region" description="Helical" evidence="6">
    <location>
        <begin position="41"/>
        <end position="63"/>
    </location>
</feature>
<dbReference type="GO" id="GO:0005886">
    <property type="term" value="C:plasma membrane"/>
    <property type="evidence" value="ECO:0007669"/>
    <property type="project" value="UniProtKB-SubCell"/>
</dbReference>
<dbReference type="Proteomes" id="UP001223761">
    <property type="component" value="Chromosome"/>
</dbReference>
<evidence type="ECO:0000313" key="7">
    <source>
        <dbReference type="EMBL" id="OKO91378.1"/>
    </source>
</evidence>
<accession>A0A1Q5STP5</accession>
<dbReference type="EMBL" id="CP133076">
    <property type="protein sequence ID" value="WMJ16695.1"/>
    <property type="molecule type" value="Genomic_DNA"/>
</dbReference>
<evidence type="ECO:0000256" key="4">
    <source>
        <dbReference type="ARBA" id="ARBA00022989"/>
    </source>
</evidence>
<keyword evidence="3 6" id="KW-0812">Transmembrane</keyword>
<comment type="subcellular location">
    <subcellularLocation>
        <location evidence="1">Cell membrane</location>
        <topology evidence="1">Multi-pass membrane protein</topology>
    </subcellularLocation>
</comment>
<feature type="transmembrane region" description="Helical" evidence="6">
    <location>
        <begin position="75"/>
        <end position="93"/>
    </location>
</feature>
<dbReference type="Pfam" id="PF01810">
    <property type="entry name" value="LysE"/>
    <property type="match status" value="1"/>
</dbReference>
<reference evidence="9" key="2">
    <citation type="submission" date="2017-01" db="EMBL/GenBank/DDBJ databases">
        <title>Genome sequencing and annotation of Geobacillus sp. 1017, a Hydrocarbon-Oxidizing Thermophilic Bacterium Isolated from a Heavy Oil Reservoir (China).</title>
        <authorList>
            <person name="Kadnikov V.V."/>
            <person name="Mardanov A.V."/>
            <person name="Poltaraus A.B."/>
            <person name="Sokolova D.S."/>
            <person name="Semenova E.M."/>
            <person name="Ravin N.V."/>
            <person name="Tourova T.P."/>
            <person name="Nazina T.N."/>
        </authorList>
    </citation>
    <scope>NUCLEOTIDE SEQUENCE [LARGE SCALE GENOMIC DNA]</scope>
    <source>
        <strain evidence="9">1017</strain>
    </source>
</reference>
<dbReference type="AlphaFoldDB" id="A0A1Q5STP5"/>
<evidence type="ECO:0000256" key="1">
    <source>
        <dbReference type="ARBA" id="ARBA00004651"/>
    </source>
</evidence>
<gene>
    <name evidence="7" type="ORF">BRO54_2791</name>
    <name evidence="8" type="ORF">RA955_00645</name>
</gene>
<evidence type="ECO:0000313" key="10">
    <source>
        <dbReference type="Proteomes" id="UP001223761"/>
    </source>
</evidence>
<evidence type="ECO:0000313" key="8">
    <source>
        <dbReference type="EMBL" id="WMJ16695.1"/>
    </source>
</evidence>
<reference evidence="7" key="3">
    <citation type="journal article" date="2019" name="Int. J. Syst. Evol. Microbiol.">
        <title>Geobacillus proteiniphilus sp. nov., a thermophilic bacterium isolated from a high-temperature heavy oil reservoir in China.</title>
        <authorList>
            <person name="Semenova E.M."/>
            <person name="Sokolova D.S."/>
            <person name="Grouzdev D.S."/>
            <person name="Poltaraus A.B."/>
            <person name="Vinokurova N.G."/>
            <person name="Tourova T.P."/>
            <person name="Nazina T.N."/>
        </authorList>
    </citation>
    <scope>NUCLEOTIDE SEQUENCE</scope>
    <source>
        <strain evidence="7">1017</strain>
    </source>
</reference>
<reference evidence="8 10" key="4">
    <citation type="submission" date="2023-08" db="EMBL/GenBank/DDBJ databases">
        <title>Genome sequencing of the thermostable Gram positive bacteria Geobacillus proteiniphilus strain T-6.</title>
        <authorList>
            <person name="Shulami S."/>
            <person name="Shoham Y."/>
        </authorList>
    </citation>
    <scope>NUCLEOTIDE SEQUENCE [LARGE SCALE GENOMIC DNA]</scope>
    <source>
        <strain evidence="8 10">T-6</strain>
    </source>
</reference>
<keyword evidence="4 6" id="KW-1133">Transmembrane helix</keyword>
<proteinExistence type="predicted"/>
<dbReference type="InterPro" id="IPR001123">
    <property type="entry name" value="LeuE-type"/>
</dbReference>
<dbReference type="Proteomes" id="UP000186030">
    <property type="component" value="Unassembled WGS sequence"/>
</dbReference>
<dbReference type="PANTHER" id="PTHR30086:SF20">
    <property type="entry name" value="ARGININE EXPORTER PROTEIN ARGO-RELATED"/>
    <property type="match status" value="1"/>
</dbReference>
<organism evidence="7 9">
    <name type="scientific">Geobacillus proteiniphilus</name>
    <dbReference type="NCBI Taxonomy" id="860353"/>
    <lineage>
        <taxon>Bacteria</taxon>
        <taxon>Bacillati</taxon>
        <taxon>Bacillota</taxon>
        <taxon>Bacilli</taxon>
        <taxon>Bacillales</taxon>
        <taxon>Anoxybacillaceae</taxon>
        <taxon>Geobacillus</taxon>
    </lineage>
</organism>